<feature type="transmembrane region" description="Helical" evidence="3">
    <location>
        <begin position="189"/>
        <end position="211"/>
    </location>
</feature>
<dbReference type="InterPro" id="IPR007484">
    <property type="entry name" value="Peptidase_M28"/>
</dbReference>
<dbReference type="PROSITE" id="PS00028">
    <property type="entry name" value="ZINC_FINGER_C2H2_1"/>
    <property type="match status" value="1"/>
</dbReference>
<evidence type="ECO:0000259" key="4">
    <source>
        <dbReference type="PROSITE" id="PS00028"/>
    </source>
</evidence>
<reference evidence="5" key="1">
    <citation type="submission" date="2023-10" db="EMBL/GenBank/DDBJ databases">
        <authorList>
            <person name="Chen Y."/>
            <person name="Shah S."/>
            <person name="Dougan E. K."/>
            <person name="Thang M."/>
            <person name="Chan C."/>
        </authorList>
    </citation>
    <scope>NUCLEOTIDE SEQUENCE [LARGE SCALE GENOMIC DNA]</scope>
</reference>
<dbReference type="Gene3D" id="3.40.630.10">
    <property type="entry name" value="Zn peptidases"/>
    <property type="match status" value="1"/>
</dbReference>
<keyword evidence="3" id="KW-0472">Membrane</keyword>
<dbReference type="EMBL" id="CAUYUJ010018374">
    <property type="protein sequence ID" value="CAK0883105.1"/>
    <property type="molecule type" value="Genomic_DNA"/>
</dbReference>
<accession>A0ABN9WA44</accession>
<dbReference type="PANTHER" id="PTHR12147:SF26">
    <property type="entry name" value="PEPTIDASE M28 DOMAIN-CONTAINING PROTEIN"/>
    <property type="match status" value="1"/>
</dbReference>
<name>A0ABN9WA44_9DINO</name>
<feature type="domain" description="C2H2-type" evidence="4">
    <location>
        <begin position="429"/>
        <end position="452"/>
    </location>
</feature>
<dbReference type="InterPro" id="IPR045175">
    <property type="entry name" value="M28_fam"/>
</dbReference>
<keyword evidence="3" id="KW-1133">Transmembrane helix</keyword>
<evidence type="ECO:0000313" key="5">
    <source>
        <dbReference type="EMBL" id="CAK0883105.1"/>
    </source>
</evidence>
<evidence type="ECO:0000256" key="2">
    <source>
        <dbReference type="ARBA" id="ARBA00005634"/>
    </source>
</evidence>
<feature type="transmembrane region" description="Helical" evidence="3">
    <location>
        <begin position="232"/>
        <end position="248"/>
    </location>
</feature>
<dbReference type="Proteomes" id="UP001189429">
    <property type="component" value="Unassembled WGS sequence"/>
</dbReference>
<evidence type="ECO:0000256" key="1">
    <source>
        <dbReference type="ARBA" id="ARBA00001947"/>
    </source>
</evidence>
<protein>
    <recommendedName>
        <fullName evidence="4">C2H2-type domain-containing protein</fullName>
    </recommendedName>
</protein>
<dbReference type="SUPFAM" id="SSF53187">
    <property type="entry name" value="Zn-dependent exopeptidases"/>
    <property type="match status" value="1"/>
</dbReference>
<comment type="cofactor">
    <cofactor evidence="1">
        <name>Zn(2+)</name>
        <dbReference type="ChEBI" id="CHEBI:29105"/>
    </cofactor>
</comment>
<evidence type="ECO:0000256" key="3">
    <source>
        <dbReference type="SAM" id="Phobius"/>
    </source>
</evidence>
<proteinExistence type="inferred from homology"/>
<comment type="similarity">
    <text evidence="2">Belongs to the peptidase M28 family. M28B subfamily.</text>
</comment>
<dbReference type="InterPro" id="IPR013087">
    <property type="entry name" value="Znf_C2H2_type"/>
</dbReference>
<gene>
    <name evidence="5" type="ORF">PCOR1329_LOCUS65393</name>
</gene>
<feature type="transmembrane region" description="Helical" evidence="3">
    <location>
        <begin position="149"/>
        <end position="177"/>
    </location>
</feature>
<dbReference type="Pfam" id="PF04389">
    <property type="entry name" value="Peptidase_M28"/>
    <property type="match status" value="1"/>
</dbReference>
<evidence type="ECO:0000313" key="6">
    <source>
        <dbReference type="Proteomes" id="UP001189429"/>
    </source>
</evidence>
<sequence>MEGAYGNRLRVVFNLEGSGAATQEYLVRTNSKWIASLYARHAMHPAAFSISETLFGIFGGGCTDVENYVYEGAHVADFVFIEHRYVYHTRDDSIENVADGALQHAGDNVVAMLRRAAELPLPMRLANHTYDLVSAPIVSGQIYFTILRCFVWCSSVSSVAAIVLALAGIAAVSLIVPRRGSVSACVQEAGWFCLFLVAGLTLQVSTAELLIGTQDIRVWQGKSNAFRVWHPSAWTLATLALALQVRSLDVTACAGGCTVLAILLNFIVVLLIPDMCASTVWLLIPALVRHAGASSKFLATPLCHHICVAFAMTLALDNLLSWVPGFLYLIHEQDAEQHAHAGAADPRQHHHSLCSYSRLASLGRLGPARGQAAGCCGGALCRGLLPGRALASGPRRPPLSSIGASAGLQGRLAGPRSGDAAGAGGPCSCRRCFCGKSVRSPQRAHTHSVFIHLASSSLHTEMAFESGIKWGAGQHEPLPAQTGSAPPARMPRLLVVILVIIFKEVLH</sequence>
<comment type="caution">
    <text evidence="5">The sequence shown here is derived from an EMBL/GenBank/DDBJ whole genome shotgun (WGS) entry which is preliminary data.</text>
</comment>
<organism evidence="5 6">
    <name type="scientific">Prorocentrum cordatum</name>
    <dbReference type="NCBI Taxonomy" id="2364126"/>
    <lineage>
        <taxon>Eukaryota</taxon>
        <taxon>Sar</taxon>
        <taxon>Alveolata</taxon>
        <taxon>Dinophyceae</taxon>
        <taxon>Prorocentrales</taxon>
        <taxon>Prorocentraceae</taxon>
        <taxon>Prorocentrum</taxon>
    </lineage>
</organism>
<dbReference type="PANTHER" id="PTHR12147">
    <property type="entry name" value="METALLOPEPTIDASE M28 FAMILY MEMBER"/>
    <property type="match status" value="1"/>
</dbReference>
<feature type="transmembrane region" description="Helical" evidence="3">
    <location>
        <begin position="260"/>
        <end position="284"/>
    </location>
</feature>
<keyword evidence="6" id="KW-1185">Reference proteome</keyword>
<keyword evidence="3" id="KW-0812">Transmembrane</keyword>